<dbReference type="EMBL" id="MLFT02001157">
    <property type="protein sequence ID" value="PHT25933.1"/>
    <property type="molecule type" value="Genomic_DNA"/>
</dbReference>
<reference evidence="1" key="2">
    <citation type="journal article" date="2017" name="J. Anim. Genet.">
        <title>Multiple reference genome sequences of hot pepper reveal the massive evolution of plant disease resistance genes by retroduplication.</title>
        <authorList>
            <person name="Kim S."/>
            <person name="Park J."/>
            <person name="Yeom S.-I."/>
            <person name="Kim Y.-M."/>
            <person name="Seo E."/>
            <person name="Kim K.-T."/>
            <person name="Kim M.-S."/>
            <person name="Lee J.M."/>
            <person name="Cheong K."/>
            <person name="Shin H.-S."/>
            <person name="Kim S.-B."/>
            <person name="Han K."/>
            <person name="Lee J."/>
            <person name="Park M."/>
            <person name="Lee H.-A."/>
            <person name="Lee H.-Y."/>
            <person name="Lee Y."/>
            <person name="Oh S."/>
            <person name="Lee J.H."/>
            <person name="Choi E."/>
            <person name="Choi E."/>
            <person name="Lee S.E."/>
            <person name="Jeon J."/>
            <person name="Kim H."/>
            <person name="Choi G."/>
            <person name="Song H."/>
            <person name="Lee J."/>
            <person name="Lee S.-C."/>
            <person name="Kwon J.-K."/>
            <person name="Lee H.-Y."/>
            <person name="Koo N."/>
            <person name="Hong Y."/>
            <person name="Kim R.W."/>
            <person name="Kang W.-H."/>
            <person name="Huh J.H."/>
            <person name="Kang B.-C."/>
            <person name="Yang T.-J."/>
            <person name="Lee Y.-H."/>
            <person name="Bennetzen J.L."/>
            <person name="Choi D."/>
        </authorList>
    </citation>
    <scope>NUCLEOTIDE SEQUENCE [LARGE SCALE GENOMIC DNA]</scope>
    <source>
        <strain evidence="1">cv. PBC81</strain>
    </source>
</reference>
<proteinExistence type="predicted"/>
<organism evidence="1">
    <name type="scientific">Capsicum baccatum</name>
    <name type="common">Peruvian pepper</name>
    <dbReference type="NCBI Taxonomy" id="33114"/>
    <lineage>
        <taxon>Eukaryota</taxon>
        <taxon>Viridiplantae</taxon>
        <taxon>Streptophyta</taxon>
        <taxon>Embryophyta</taxon>
        <taxon>Tracheophyta</taxon>
        <taxon>Spermatophyta</taxon>
        <taxon>Magnoliopsida</taxon>
        <taxon>eudicotyledons</taxon>
        <taxon>Gunneridae</taxon>
        <taxon>Pentapetalae</taxon>
        <taxon>asterids</taxon>
        <taxon>lamiids</taxon>
        <taxon>Solanales</taxon>
        <taxon>Solanaceae</taxon>
        <taxon>Solanoideae</taxon>
        <taxon>Capsiceae</taxon>
        <taxon>Capsicum</taxon>
    </lineage>
</organism>
<name>A0A2G2UYZ9_CAPBA</name>
<accession>A0A2G2UYZ9</accession>
<sequence length="154" mass="17365">MVGISLRSLKWTSRDSRDSQSRDKFWSKFYKSFDEVFDGKWIVSKEEYSASFGMQSKANLETQALTALACLAEDFVLQEIDLKNHKWGHYIICGYKVPIESRLLSSSAFVCSSTIAITASIGVNMAKKGSGCFCYGTIWWNESGHFCYALPPLL</sequence>
<protein>
    <submittedName>
        <fullName evidence="1">Uncharacterized protein</fullName>
    </submittedName>
</protein>
<dbReference type="AlphaFoldDB" id="A0A2G2UYZ9"/>
<dbReference type="OrthoDB" id="187738at2759"/>
<reference evidence="1" key="1">
    <citation type="journal article" date="2017" name="Genome Biol.">
        <title>New reference genome sequences of hot pepper reveal the massive evolution of plant disease-resistance genes by retroduplication.</title>
        <authorList>
            <person name="Kim S."/>
            <person name="Park J."/>
            <person name="Yeom S.I."/>
            <person name="Kim Y.M."/>
            <person name="Seo E."/>
            <person name="Kim K.T."/>
            <person name="Kim M.S."/>
            <person name="Lee J.M."/>
            <person name="Cheong K."/>
            <person name="Shin H.S."/>
            <person name="Kim S.B."/>
            <person name="Han K."/>
            <person name="Lee J."/>
            <person name="Park M."/>
            <person name="Lee H.A."/>
            <person name="Lee H.Y."/>
            <person name="Lee Y."/>
            <person name="Oh S."/>
            <person name="Lee J.H."/>
            <person name="Choi E."/>
            <person name="Choi E."/>
            <person name="Lee S.E."/>
            <person name="Jeon J."/>
            <person name="Kim H."/>
            <person name="Choi G."/>
            <person name="Song H."/>
            <person name="Lee J."/>
            <person name="Lee S.C."/>
            <person name="Kwon J.K."/>
            <person name="Lee H.Y."/>
            <person name="Koo N."/>
            <person name="Hong Y."/>
            <person name="Kim R.W."/>
            <person name="Kang W.H."/>
            <person name="Huh J.H."/>
            <person name="Kang B.C."/>
            <person name="Yang T.J."/>
            <person name="Lee Y.H."/>
            <person name="Bennetzen J.L."/>
            <person name="Choi D."/>
        </authorList>
    </citation>
    <scope>NUCLEOTIDE SEQUENCE [LARGE SCALE GENOMIC DNA]</scope>
    <source>
        <strain evidence="1">PBC81</strain>
        <tissue evidence="1">Leaf</tissue>
    </source>
</reference>
<dbReference type="STRING" id="33114.A0A2G2UYZ9"/>
<gene>
    <name evidence="1" type="ORF">CQW23_34448</name>
</gene>
<comment type="caution">
    <text evidence="1">The sequence shown here is derived from an EMBL/GenBank/DDBJ whole genome shotgun (WGS) entry which is preliminary data.</text>
</comment>
<evidence type="ECO:0000313" key="1">
    <source>
        <dbReference type="EMBL" id="PHT25933.1"/>
    </source>
</evidence>